<dbReference type="PANTHER" id="PTHR30204:SF93">
    <property type="entry name" value="HTH MERR-TYPE DOMAIN-CONTAINING PROTEIN"/>
    <property type="match status" value="1"/>
</dbReference>
<sequence length="76" mass="8468">MAWSTSQLAELAGTTLKTVRHYHKIGLLDEPERAANGYKRYGVNHLVRLLRIRRLVDLGVHLSDIPSVEAADETGS</sequence>
<accession>A0ABU8UV42</accession>
<evidence type="ECO:0000313" key="3">
    <source>
        <dbReference type="EMBL" id="MEJ8672780.1"/>
    </source>
</evidence>
<feature type="domain" description="HTH merR-type" evidence="2">
    <location>
        <begin position="2"/>
        <end position="71"/>
    </location>
</feature>
<dbReference type="PANTHER" id="PTHR30204">
    <property type="entry name" value="REDOX-CYCLING DRUG-SENSING TRANSCRIPTIONAL ACTIVATOR SOXR"/>
    <property type="match status" value="1"/>
</dbReference>
<dbReference type="InterPro" id="IPR000551">
    <property type="entry name" value="MerR-type_HTH_dom"/>
</dbReference>
<gene>
    <name evidence="3" type="ORF">WKI71_43800</name>
</gene>
<dbReference type="InterPro" id="IPR009061">
    <property type="entry name" value="DNA-bd_dom_put_sf"/>
</dbReference>
<evidence type="ECO:0000259" key="2">
    <source>
        <dbReference type="PROSITE" id="PS50937"/>
    </source>
</evidence>
<organism evidence="3 4">
    <name type="scientific">Streptomyces machairae</name>
    <dbReference type="NCBI Taxonomy" id="3134109"/>
    <lineage>
        <taxon>Bacteria</taxon>
        <taxon>Bacillati</taxon>
        <taxon>Actinomycetota</taxon>
        <taxon>Actinomycetes</taxon>
        <taxon>Kitasatosporales</taxon>
        <taxon>Streptomycetaceae</taxon>
        <taxon>Streptomyces</taxon>
    </lineage>
</organism>
<dbReference type="EMBL" id="JBBKAK010000001">
    <property type="protein sequence ID" value="MEJ8672780.1"/>
    <property type="molecule type" value="Genomic_DNA"/>
</dbReference>
<dbReference type="InterPro" id="IPR047057">
    <property type="entry name" value="MerR_fam"/>
</dbReference>
<dbReference type="Proteomes" id="UP001376459">
    <property type="component" value="Unassembled WGS sequence"/>
</dbReference>
<keyword evidence="1" id="KW-0238">DNA-binding</keyword>
<proteinExistence type="predicted"/>
<dbReference type="SMART" id="SM00422">
    <property type="entry name" value="HTH_MERR"/>
    <property type="match status" value="1"/>
</dbReference>
<reference evidence="3 4" key="1">
    <citation type="submission" date="2024-03" db="EMBL/GenBank/DDBJ databases">
        <title>Novel Streptomyces species of biotechnological and ecological value are a feature of Machair soil.</title>
        <authorList>
            <person name="Prole J.R."/>
            <person name="Goodfellow M."/>
            <person name="Allenby N."/>
            <person name="Ward A.C."/>
        </authorList>
    </citation>
    <scope>NUCLEOTIDE SEQUENCE [LARGE SCALE GENOMIC DNA]</scope>
    <source>
        <strain evidence="3 4">MS1.AVA.1</strain>
    </source>
</reference>
<dbReference type="SUPFAM" id="SSF46955">
    <property type="entry name" value="Putative DNA-binding domain"/>
    <property type="match status" value="1"/>
</dbReference>
<keyword evidence="4" id="KW-1185">Reference proteome</keyword>
<dbReference type="Gene3D" id="1.10.1660.10">
    <property type="match status" value="1"/>
</dbReference>
<name>A0ABU8UV42_9ACTN</name>
<dbReference type="Pfam" id="PF13411">
    <property type="entry name" value="MerR_1"/>
    <property type="match status" value="1"/>
</dbReference>
<dbReference type="PRINTS" id="PR00040">
    <property type="entry name" value="HTHMERR"/>
</dbReference>
<protein>
    <submittedName>
        <fullName evidence="3">MerR family transcriptional regulator</fullName>
    </submittedName>
</protein>
<comment type="caution">
    <text evidence="3">The sequence shown here is derived from an EMBL/GenBank/DDBJ whole genome shotgun (WGS) entry which is preliminary data.</text>
</comment>
<dbReference type="PROSITE" id="PS50937">
    <property type="entry name" value="HTH_MERR_2"/>
    <property type="match status" value="1"/>
</dbReference>
<evidence type="ECO:0000256" key="1">
    <source>
        <dbReference type="ARBA" id="ARBA00023125"/>
    </source>
</evidence>
<evidence type="ECO:0000313" key="4">
    <source>
        <dbReference type="Proteomes" id="UP001376459"/>
    </source>
</evidence>